<evidence type="ECO:0000313" key="5">
    <source>
        <dbReference type="Proteomes" id="UP001156856"/>
    </source>
</evidence>
<dbReference type="Gene3D" id="1.10.3990.20">
    <property type="entry name" value="protein bp1543"/>
    <property type="match status" value="1"/>
</dbReference>
<organism evidence="2 4">
    <name type="scientific">Methylobacterium oxalidis</name>
    <dbReference type="NCBI Taxonomy" id="944322"/>
    <lineage>
        <taxon>Bacteria</taxon>
        <taxon>Pseudomonadati</taxon>
        <taxon>Pseudomonadota</taxon>
        <taxon>Alphaproteobacteria</taxon>
        <taxon>Hyphomicrobiales</taxon>
        <taxon>Methylobacteriaceae</taxon>
        <taxon>Methylobacterium</taxon>
    </lineage>
</organism>
<dbReference type="Proteomes" id="UP001156856">
    <property type="component" value="Unassembled WGS sequence"/>
</dbReference>
<reference evidence="3" key="1">
    <citation type="journal article" date="2014" name="Int. J. Syst. Evol. Microbiol.">
        <title>Complete genome of a new Firmicutes species belonging to the dominant human colonic microbiota ('Ruminococcus bicirculans') reveals two chromosomes and a selective capacity to utilize plant glucans.</title>
        <authorList>
            <consortium name="NISC Comparative Sequencing Program"/>
            <person name="Wegmann U."/>
            <person name="Louis P."/>
            <person name="Goesmann A."/>
            <person name="Henrissat B."/>
            <person name="Duncan S.H."/>
            <person name="Flint H.J."/>
        </authorList>
    </citation>
    <scope>NUCLEOTIDE SEQUENCE</scope>
    <source>
        <strain evidence="3">NBRC 107715</strain>
    </source>
</reference>
<dbReference type="Pfam" id="PF13467">
    <property type="entry name" value="RHH_4"/>
    <property type="match status" value="1"/>
</dbReference>
<reference evidence="5" key="2">
    <citation type="journal article" date="2019" name="Int. J. Syst. Evol. Microbiol.">
        <title>The Global Catalogue of Microorganisms (GCM) 10K type strain sequencing project: providing services to taxonomists for standard genome sequencing and annotation.</title>
        <authorList>
            <consortium name="The Broad Institute Genomics Platform"/>
            <consortium name="The Broad Institute Genome Sequencing Center for Infectious Disease"/>
            <person name="Wu L."/>
            <person name="Ma J."/>
        </authorList>
    </citation>
    <scope>NUCLEOTIDE SEQUENCE [LARGE SCALE GENOMIC DNA]</scope>
    <source>
        <strain evidence="5">NBRC 107715</strain>
    </source>
</reference>
<dbReference type="AlphaFoldDB" id="A0A512J0S3"/>
<dbReference type="EMBL" id="BSPK01000021">
    <property type="protein sequence ID" value="GLS63336.1"/>
    <property type="molecule type" value="Genomic_DNA"/>
</dbReference>
<accession>A0A512J0S3</accession>
<dbReference type="InterPro" id="IPR038268">
    <property type="entry name" value="RHH_sf"/>
</dbReference>
<evidence type="ECO:0000259" key="1">
    <source>
        <dbReference type="Pfam" id="PF13467"/>
    </source>
</evidence>
<comment type="caution">
    <text evidence="2">The sequence shown here is derived from an EMBL/GenBank/DDBJ whole genome shotgun (WGS) entry which is preliminary data.</text>
</comment>
<reference evidence="3" key="4">
    <citation type="submission" date="2023-01" db="EMBL/GenBank/DDBJ databases">
        <title>Draft genome sequence of Methylobacterium oxalidis strain NBRC 107715.</title>
        <authorList>
            <person name="Sun Q."/>
            <person name="Mori K."/>
        </authorList>
    </citation>
    <scope>NUCLEOTIDE SEQUENCE</scope>
    <source>
        <strain evidence="3">NBRC 107715</strain>
    </source>
</reference>
<dbReference type="RefSeq" id="WP_147025173.1">
    <property type="nucleotide sequence ID" value="NZ_BJZU01000023.1"/>
</dbReference>
<evidence type="ECO:0000313" key="2">
    <source>
        <dbReference type="EMBL" id="GEP03459.1"/>
    </source>
</evidence>
<reference evidence="2 4" key="3">
    <citation type="submission" date="2019-07" db="EMBL/GenBank/DDBJ databases">
        <title>Whole genome shotgun sequence of Methylobacterium oxalidis NBRC 107715.</title>
        <authorList>
            <person name="Hosoyama A."/>
            <person name="Uohara A."/>
            <person name="Ohji S."/>
            <person name="Ichikawa N."/>
        </authorList>
    </citation>
    <scope>NUCLEOTIDE SEQUENCE [LARGE SCALE GENOMIC DNA]</scope>
    <source>
        <strain evidence="2 4">NBRC 107715</strain>
    </source>
</reference>
<evidence type="ECO:0000313" key="3">
    <source>
        <dbReference type="EMBL" id="GLS63336.1"/>
    </source>
</evidence>
<dbReference type="EMBL" id="BJZU01000023">
    <property type="protein sequence ID" value="GEP03459.1"/>
    <property type="molecule type" value="Genomic_DNA"/>
</dbReference>
<dbReference type="Proteomes" id="UP000321960">
    <property type="component" value="Unassembled WGS sequence"/>
</dbReference>
<dbReference type="InterPro" id="IPR027373">
    <property type="entry name" value="RHH_dom"/>
</dbReference>
<proteinExistence type="predicted"/>
<sequence>MTTGVAKRSVMIAGHRTSVSLEEPFWDALRDIARGRDLSVQALIGEIDAGRGQQNLSSAIRVFVLAAARGERA</sequence>
<dbReference type="OrthoDB" id="7477016at2"/>
<keyword evidence="5" id="KW-1185">Reference proteome</keyword>
<gene>
    <name evidence="3" type="ORF">GCM10007888_17170</name>
    <name evidence="2" type="ORF">MOX02_14970</name>
</gene>
<feature type="domain" description="Ribbon-helix-helix" evidence="1">
    <location>
        <begin position="6"/>
        <end position="66"/>
    </location>
</feature>
<protein>
    <recommendedName>
        <fullName evidence="1">Ribbon-helix-helix domain-containing protein</fullName>
    </recommendedName>
</protein>
<name>A0A512J0S3_9HYPH</name>
<evidence type="ECO:0000313" key="4">
    <source>
        <dbReference type="Proteomes" id="UP000321960"/>
    </source>
</evidence>